<feature type="compositionally biased region" description="Basic and acidic residues" evidence="2">
    <location>
        <begin position="506"/>
        <end position="519"/>
    </location>
</feature>
<dbReference type="GO" id="GO:0007052">
    <property type="term" value="P:mitotic spindle organization"/>
    <property type="evidence" value="ECO:0007669"/>
    <property type="project" value="TreeGrafter"/>
</dbReference>
<gene>
    <name evidence="3" type="ORF">DMN91_010496</name>
</gene>
<proteinExistence type="inferred from homology"/>
<evidence type="ECO:0000313" key="3">
    <source>
        <dbReference type="EMBL" id="RLU16428.1"/>
    </source>
</evidence>
<reference evidence="3 4" key="1">
    <citation type="journal article" date="2018" name="Genome Res.">
        <title>The genomic architecture and molecular evolution of ant odorant receptors.</title>
        <authorList>
            <person name="McKenzie S.K."/>
            <person name="Kronauer D.J.C."/>
        </authorList>
    </citation>
    <scope>NUCLEOTIDE SEQUENCE [LARGE SCALE GENOMIC DNA]</scope>
    <source>
        <strain evidence="3">Clonal line C1</strain>
    </source>
</reference>
<comment type="similarity">
    <text evidence="1">Belongs to the SAPAP family.</text>
</comment>
<dbReference type="GO" id="GO:0031616">
    <property type="term" value="C:spindle pole centrosome"/>
    <property type="evidence" value="ECO:0007669"/>
    <property type="project" value="TreeGrafter"/>
</dbReference>
<dbReference type="AlphaFoldDB" id="A0A3L8D940"/>
<dbReference type="OrthoDB" id="10023951at2759"/>
<feature type="compositionally biased region" description="Basic residues" evidence="2">
    <location>
        <begin position="642"/>
        <end position="656"/>
    </location>
</feature>
<evidence type="ECO:0000313" key="4">
    <source>
        <dbReference type="Proteomes" id="UP000279307"/>
    </source>
</evidence>
<feature type="compositionally biased region" description="Low complexity" evidence="2">
    <location>
        <begin position="208"/>
        <end position="219"/>
    </location>
</feature>
<dbReference type="GO" id="GO:0005634">
    <property type="term" value="C:nucleus"/>
    <property type="evidence" value="ECO:0007669"/>
    <property type="project" value="TreeGrafter"/>
</dbReference>
<dbReference type="Pfam" id="PF03359">
    <property type="entry name" value="GKAP"/>
    <property type="match status" value="1"/>
</dbReference>
<sequence>MSNFKQQYKNPRLGFGNVDHNRNVRAYKQDKSRREIERAPLIRLVSCRTSRCLRVRNTKLQKWREERDRKKQLEAAKKKPAFKVGVVHHSLSSPWNITSTKSPTKAKQAKRQNDVPKRITRATEKRLLAKNLLIKQVATGSKDVASTSAKQHLNSNAQNVKTSDKKKPKSFAPANHEFRPPSGLQKLPLFGLVPVEETPQEKGDSFRSVGIKTSSPKSSSNKRKSQQKLNEPVPDLNSTFEIKETITASSKHENIKRNAPQEGQPSSNDNNTKTPSREADSAESVDVNKGNRDTENLISFSPYLTLSRGKKNARKEQQQRLGIGRSPSDAIPTKETVMKNLNISAEEEERTAQYFKYILKKETDKFQDLCRKWLDIQTSEQDVPEDAAYEINQAINKKFERFRGLVQDCETGRGEMLVTCRDLQGFWDMTYIEVANCDARFAKLEERRDRQWQEDDCTAAKLGACKKKRMPAKKQIAPNRSKPSALRSMILAARKKKMETGTSPLNKEDPLQDANKERAFTSSPSSRKSTSSKENDFIRRKIRSKSIGSNPRKSPFARDENAKINLLQLHRASASKKLRSPFAAMKISQMCKTPEVQLDDTITYVNSGQTPGKSILKKSKDLTETCLVCSENKLVLPITPHAKRRSKTPSRLSRGKRTFDGDLISLDTPEPPPRITRSHMKNN</sequence>
<accession>A0A3L8D940</accession>
<evidence type="ECO:0008006" key="5">
    <source>
        <dbReference type="Google" id="ProtNLM"/>
    </source>
</evidence>
<protein>
    <recommendedName>
        <fullName evidence="5">Disks large-associated protein</fullName>
    </recommendedName>
</protein>
<feature type="region of interest" description="Disordered" evidence="2">
    <location>
        <begin position="145"/>
        <end position="186"/>
    </location>
</feature>
<dbReference type="GO" id="GO:0023052">
    <property type="term" value="P:signaling"/>
    <property type="evidence" value="ECO:0007669"/>
    <property type="project" value="InterPro"/>
</dbReference>
<dbReference type="EMBL" id="QOIP01000011">
    <property type="protein sequence ID" value="RLU16428.1"/>
    <property type="molecule type" value="Genomic_DNA"/>
</dbReference>
<dbReference type="InterPro" id="IPR005026">
    <property type="entry name" value="SAPAP"/>
</dbReference>
<name>A0A3L8D940_OOCBI</name>
<evidence type="ECO:0000256" key="1">
    <source>
        <dbReference type="ARBA" id="ARBA00008839"/>
    </source>
</evidence>
<dbReference type="PANTHER" id="PTHR12353:SF1">
    <property type="entry name" value="DISKS LARGE-ASSOCIATED PROTEIN 5"/>
    <property type="match status" value="1"/>
</dbReference>
<dbReference type="Proteomes" id="UP000279307">
    <property type="component" value="Chromosome 11"/>
</dbReference>
<feature type="compositionally biased region" description="Polar residues" evidence="2">
    <location>
        <begin position="93"/>
        <end position="105"/>
    </location>
</feature>
<organism evidence="3 4">
    <name type="scientific">Ooceraea biroi</name>
    <name type="common">Clonal raider ant</name>
    <name type="synonym">Cerapachys biroi</name>
    <dbReference type="NCBI Taxonomy" id="2015173"/>
    <lineage>
        <taxon>Eukaryota</taxon>
        <taxon>Metazoa</taxon>
        <taxon>Ecdysozoa</taxon>
        <taxon>Arthropoda</taxon>
        <taxon>Hexapoda</taxon>
        <taxon>Insecta</taxon>
        <taxon>Pterygota</taxon>
        <taxon>Neoptera</taxon>
        <taxon>Endopterygota</taxon>
        <taxon>Hymenoptera</taxon>
        <taxon>Apocrita</taxon>
        <taxon>Aculeata</taxon>
        <taxon>Formicoidea</taxon>
        <taxon>Formicidae</taxon>
        <taxon>Dorylinae</taxon>
        <taxon>Ooceraea</taxon>
    </lineage>
</organism>
<dbReference type="PANTHER" id="PTHR12353">
    <property type="entry name" value="DISKS LARGE-ASSOCIATED PROTEIN DAP SAP90/PSD-95-ASSOCIATED PROTEIN"/>
    <property type="match status" value="1"/>
</dbReference>
<comment type="caution">
    <text evidence="3">The sequence shown here is derived from an EMBL/GenBank/DDBJ whole genome shotgun (WGS) entry which is preliminary data.</text>
</comment>
<feature type="region of interest" description="Disordered" evidence="2">
    <location>
        <begin position="308"/>
        <end position="331"/>
    </location>
</feature>
<dbReference type="GO" id="GO:0005737">
    <property type="term" value="C:cytoplasm"/>
    <property type="evidence" value="ECO:0007669"/>
    <property type="project" value="TreeGrafter"/>
</dbReference>
<feature type="region of interest" description="Disordered" evidence="2">
    <location>
        <begin position="497"/>
        <end position="558"/>
    </location>
</feature>
<feature type="region of interest" description="Disordered" evidence="2">
    <location>
        <begin position="93"/>
        <end position="116"/>
    </location>
</feature>
<feature type="compositionally biased region" description="Polar residues" evidence="2">
    <location>
        <begin position="261"/>
        <end position="274"/>
    </location>
</feature>
<dbReference type="GO" id="GO:0008017">
    <property type="term" value="F:microtubule binding"/>
    <property type="evidence" value="ECO:0007669"/>
    <property type="project" value="TreeGrafter"/>
</dbReference>
<dbReference type="GO" id="GO:0007059">
    <property type="term" value="P:chromosome segregation"/>
    <property type="evidence" value="ECO:0007669"/>
    <property type="project" value="TreeGrafter"/>
</dbReference>
<feature type="compositionally biased region" description="Polar residues" evidence="2">
    <location>
        <begin position="145"/>
        <end position="161"/>
    </location>
</feature>
<evidence type="ECO:0000256" key="2">
    <source>
        <dbReference type="SAM" id="MobiDB-lite"/>
    </source>
</evidence>
<dbReference type="GO" id="GO:0051382">
    <property type="term" value="P:kinetochore assembly"/>
    <property type="evidence" value="ECO:0007669"/>
    <property type="project" value="TreeGrafter"/>
</dbReference>
<dbReference type="GO" id="GO:0007346">
    <property type="term" value="P:regulation of mitotic cell cycle"/>
    <property type="evidence" value="ECO:0007669"/>
    <property type="project" value="TreeGrafter"/>
</dbReference>
<feature type="region of interest" description="Disordered" evidence="2">
    <location>
        <begin position="198"/>
        <end position="296"/>
    </location>
</feature>
<feature type="region of interest" description="Disordered" evidence="2">
    <location>
        <begin position="642"/>
        <end position="683"/>
    </location>
</feature>
<dbReference type="GO" id="GO:0051642">
    <property type="term" value="P:centrosome localization"/>
    <property type="evidence" value="ECO:0007669"/>
    <property type="project" value="TreeGrafter"/>
</dbReference>